<accession>A0A1P8L6G5</accession>
<name>A0A1P8L6G5_9CAUD</name>
<reference evidence="1 2" key="1">
    <citation type="submission" date="2016-05" db="EMBL/GenBank/DDBJ databases">
        <title>Emergence and spread of a new Community-Genotype Methicillin-Resistant Staphylococcus aureus clone in Colombia.</title>
        <authorList>
            <person name="Escobar-Perez J."/>
            <person name="Reyes N."/>
            <person name="Marquez-Ortiz A."/>
            <person name="Rebollo J."/>
            <person name="Pinzon H."/>
            <person name="Tovar C."/>
            <person name="Moreno J.C."/>
            <person name="Corredor Z.R."/>
            <person name="Castro B.C."/>
            <person name="Moncada M.G."/>
            <person name="Vanegas N.G."/>
        </authorList>
    </citation>
    <scope>NUCLEOTIDE SEQUENCE [LARGE SCALE GENOMIC DNA]</scope>
</reference>
<dbReference type="GeneID" id="55600948"/>
<dbReference type="EMBL" id="KX232515">
    <property type="protein sequence ID" value="APW79899.1"/>
    <property type="molecule type" value="Genomic_DNA"/>
</dbReference>
<dbReference type="RefSeq" id="YP_009831012.1">
    <property type="nucleotide sequence ID" value="NC_048644.1"/>
</dbReference>
<dbReference type="KEGG" id="vg:55600948"/>
<keyword evidence="2" id="KW-1185">Reference proteome</keyword>
<organism evidence="1 2">
    <name type="scientific">Staphylococcus phage 3 AJ-2017</name>
    <dbReference type="NCBI Taxonomy" id="1934428"/>
    <lineage>
        <taxon>Viruses</taxon>
        <taxon>Duplodnaviria</taxon>
        <taxon>Heunggongvirae</taxon>
        <taxon>Uroviricota</taxon>
        <taxon>Caudoviricetes</taxon>
        <taxon>Bronfenbrennervirinae</taxon>
        <taxon>Peeveelvirus</taxon>
        <taxon>Peeveelvirus pv3AJ2017</taxon>
    </lineage>
</organism>
<dbReference type="Proteomes" id="UP000223561">
    <property type="component" value="Segment"/>
</dbReference>
<protein>
    <recommendedName>
        <fullName evidence="3">Cytosolic protein</fullName>
    </recommendedName>
</protein>
<evidence type="ECO:0000313" key="1">
    <source>
        <dbReference type="EMBL" id="APW79899.1"/>
    </source>
</evidence>
<evidence type="ECO:0000313" key="2">
    <source>
        <dbReference type="Proteomes" id="UP000223561"/>
    </source>
</evidence>
<evidence type="ECO:0008006" key="3">
    <source>
        <dbReference type="Google" id="ProtNLM"/>
    </source>
</evidence>
<sequence>MKIKNCKIKKETIVYEVLTSGNQPFTYELPKDLSSHNARKYLEFISQKLDGDKLN</sequence>
<proteinExistence type="predicted"/>